<dbReference type="PANTHER" id="PTHR11785:SF402">
    <property type="entry name" value="AMINO ACID TRANSPORTER (EUROFUNG)"/>
    <property type="match status" value="1"/>
</dbReference>
<reference evidence="7" key="1">
    <citation type="journal article" date="2020" name="Stud. Mycol.">
        <title>101 Dothideomycetes genomes: a test case for predicting lifestyles and emergence of pathogens.</title>
        <authorList>
            <person name="Haridas S."/>
            <person name="Albert R."/>
            <person name="Binder M."/>
            <person name="Bloem J."/>
            <person name="Labutti K."/>
            <person name="Salamov A."/>
            <person name="Andreopoulos B."/>
            <person name="Baker S."/>
            <person name="Barry K."/>
            <person name="Bills G."/>
            <person name="Bluhm B."/>
            <person name="Cannon C."/>
            <person name="Castanera R."/>
            <person name="Culley D."/>
            <person name="Daum C."/>
            <person name="Ezra D."/>
            <person name="Gonzalez J."/>
            <person name="Henrissat B."/>
            <person name="Kuo A."/>
            <person name="Liang C."/>
            <person name="Lipzen A."/>
            <person name="Lutzoni F."/>
            <person name="Magnuson J."/>
            <person name="Mondo S."/>
            <person name="Nolan M."/>
            <person name="Ohm R."/>
            <person name="Pangilinan J."/>
            <person name="Park H.-J."/>
            <person name="Ramirez L."/>
            <person name="Alfaro M."/>
            <person name="Sun H."/>
            <person name="Tritt A."/>
            <person name="Yoshinaga Y."/>
            <person name="Zwiers L.-H."/>
            <person name="Turgeon B."/>
            <person name="Goodwin S."/>
            <person name="Spatafora J."/>
            <person name="Crous P."/>
            <person name="Grigoriev I."/>
        </authorList>
    </citation>
    <scope>NUCLEOTIDE SEQUENCE</scope>
    <source>
        <strain evidence="7">CBS 110217</strain>
    </source>
</reference>
<keyword evidence="8" id="KW-1185">Reference proteome</keyword>
<keyword evidence="3 6" id="KW-1133">Transmembrane helix</keyword>
<comment type="caution">
    <text evidence="7">The sequence shown here is derived from an EMBL/GenBank/DDBJ whole genome shotgun (WGS) entry which is preliminary data.</text>
</comment>
<dbReference type="InterPro" id="IPR002293">
    <property type="entry name" value="AA/rel_permease1"/>
</dbReference>
<feature type="transmembrane region" description="Helical" evidence="6">
    <location>
        <begin position="45"/>
        <end position="64"/>
    </location>
</feature>
<feature type="transmembrane region" description="Helical" evidence="6">
    <location>
        <begin position="76"/>
        <end position="99"/>
    </location>
</feature>
<evidence type="ECO:0000256" key="2">
    <source>
        <dbReference type="ARBA" id="ARBA00022692"/>
    </source>
</evidence>
<feature type="transmembrane region" description="Helical" evidence="6">
    <location>
        <begin position="194"/>
        <end position="216"/>
    </location>
</feature>
<accession>A0A9P4LJA3</accession>
<feature type="transmembrane region" description="Helical" evidence="6">
    <location>
        <begin position="402"/>
        <end position="421"/>
    </location>
</feature>
<keyword evidence="4 6" id="KW-0472">Membrane</keyword>
<feature type="transmembrane region" description="Helical" evidence="6">
    <location>
        <begin position="483"/>
        <end position="503"/>
    </location>
</feature>
<dbReference type="PIRSF" id="PIRSF006060">
    <property type="entry name" value="AA_transporter"/>
    <property type="match status" value="1"/>
</dbReference>
<name>A0A9P4LJA3_9PLEO</name>
<gene>
    <name evidence="7" type="ORF">EK21DRAFT_103257</name>
</gene>
<comment type="subcellular location">
    <subcellularLocation>
        <location evidence="1">Membrane</location>
        <topology evidence="1">Multi-pass membrane protein</topology>
    </subcellularLocation>
</comment>
<evidence type="ECO:0000256" key="5">
    <source>
        <dbReference type="SAM" id="MobiDB-lite"/>
    </source>
</evidence>
<organism evidence="7 8">
    <name type="scientific">Setomelanomma holmii</name>
    <dbReference type="NCBI Taxonomy" id="210430"/>
    <lineage>
        <taxon>Eukaryota</taxon>
        <taxon>Fungi</taxon>
        <taxon>Dikarya</taxon>
        <taxon>Ascomycota</taxon>
        <taxon>Pezizomycotina</taxon>
        <taxon>Dothideomycetes</taxon>
        <taxon>Pleosporomycetidae</taxon>
        <taxon>Pleosporales</taxon>
        <taxon>Pleosporineae</taxon>
        <taxon>Phaeosphaeriaceae</taxon>
        <taxon>Setomelanomma</taxon>
    </lineage>
</organism>
<dbReference type="Pfam" id="PF13520">
    <property type="entry name" value="AA_permease_2"/>
    <property type="match status" value="1"/>
</dbReference>
<dbReference type="InterPro" id="IPR050598">
    <property type="entry name" value="AminoAcid_Transporter"/>
</dbReference>
<feature type="transmembrane region" description="Helical" evidence="6">
    <location>
        <begin position="120"/>
        <end position="146"/>
    </location>
</feature>
<evidence type="ECO:0000256" key="3">
    <source>
        <dbReference type="ARBA" id="ARBA00022989"/>
    </source>
</evidence>
<feature type="transmembrane region" description="Helical" evidence="6">
    <location>
        <begin position="457"/>
        <end position="477"/>
    </location>
</feature>
<dbReference type="OrthoDB" id="10062876at2759"/>
<feature type="transmembrane region" description="Helical" evidence="6">
    <location>
        <begin position="427"/>
        <end position="445"/>
    </location>
</feature>
<dbReference type="EMBL" id="ML978244">
    <property type="protein sequence ID" value="KAF2026387.1"/>
    <property type="molecule type" value="Genomic_DNA"/>
</dbReference>
<protein>
    <submittedName>
        <fullName evidence="7">Amino acid transporter</fullName>
    </submittedName>
</protein>
<evidence type="ECO:0000256" key="6">
    <source>
        <dbReference type="SAM" id="Phobius"/>
    </source>
</evidence>
<feature type="transmembrane region" description="Helical" evidence="6">
    <location>
        <begin position="322"/>
        <end position="344"/>
    </location>
</feature>
<dbReference type="GO" id="GO:0015179">
    <property type="term" value="F:L-amino acid transmembrane transporter activity"/>
    <property type="evidence" value="ECO:0007669"/>
    <property type="project" value="TreeGrafter"/>
</dbReference>
<proteinExistence type="predicted"/>
<sequence length="514" mass="54916">MAASETSPLLGERSEGDNAQSYITDEDNTESTAVSRGTFARNLGALDGFALLISIVIGSGVFSSPGPIDANVPSPGAGLLIWLLGGILAWTGALTMAELGTAFPGEGGIQPYLTYIYGEFWGYMAAWSWIAATMPATLAILSVVFVESIYSSMGINEPAPPLTHKLESLLVLVCVTTLNSISTKTSTRLSSFFVAVKLLTILLLIIAGLVVVFVYIGKSKDLGGEDWHSKGWFAPRDTVLPDGNRFDWTKVTTWESLGFYSTALYGALWAYSGWDKLPLSINTAIPTIILCYVAANAVYYVLLPWEVVSTTDAAAVTAVTHFLGKGVAYFATALICLVIAGSALGNSFVAGRMTVAAANNNWIPRLLGSVGQVATFKVSKAAEDDETAEDAMDKGESPINALILNTILSAVYILLGNMRILLTLNGLAEYAFFFLTVLGAIILRFREPSLPRPVKPFILIPIVFAIISGFVVIRGAVFAPIQAAILVGIWLAGAAFYYVRLFLLRRKGGDASSQ</sequence>
<dbReference type="Gene3D" id="1.20.1740.10">
    <property type="entry name" value="Amino acid/polyamine transporter I"/>
    <property type="match status" value="1"/>
</dbReference>
<evidence type="ECO:0000256" key="4">
    <source>
        <dbReference type="ARBA" id="ARBA00023136"/>
    </source>
</evidence>
<dbReference type="PANTHER" id="PTHR11785">
    <property type="entry name" value="AMINO ACID TRANSPORTER"/>
    <property type="match status" value="1"/>
</dbReference>
<dbReference type="Proteomes" id="UP000799777">
    <property type="component" value="Unassembled WGS sequence"/>
</dbReference>
<dbReference type="GO" id="GO:0016020">
    <property type="term" value="C:membrane"/>
    <property type="evidence" value="ECO:0007669"/>
    <property type="project" value="UniProtKB-SubCell"/>
</dbReference>
<feature type="transmembrane region" description="Helical" evidence="6">
    <location>
        <begin position="257"/>
        <end position="274"/>
    </location>
</feature>
<dbReference type="AlphaFoldDB" id="A0A9P4LJA3"/>
<feature type="region of interest" description="Disordered" evidence="5">
    <location>
        <begin position="1"/>
        <end position="29"/>
    </location>
</feature>
<evidence type="ECO:0000313" key="7">
    <source>
        <dbReference type="EMBL" id="KAF2026387.1"/>
    </source>
</evidence>
<evidence type="ECO:0000256" key="1">
    <source>
        <dbReference type="ARBA" id="ARBA00004141"/>
    </source>
</evidence>
<evidence type="ECO:0000313" key="8">
    <source>
        <dbReference type="Proteomes" id="UP000799777"/>
    </source>
</evidence>
<keyword evidence="2 6" id="KW-0812">Transmembrane</keyword>
<feature type="transmembrane region" description="Helical" evidence="6">
    <location>
        <begin position="281"/>
        <end position="302"/>
    </location>
</feature>